<name>A0A7Z2NY77_9SPHN</name>
<sequence length="222" mass="23822">MLTEADHDRVAAAIRAAEAKTDGEIAVVVAPESDSYADAVLHWAVLLALLPLAVAASVPSLLVHAAGLFHPAWGDAPPLTLMLGLLMAVAVLCFLAGRFLFAVPRIKQALVPHDTKARRVRRRAILIFRVGTERRTATRTGVLLYLSLFEHRAEIVADRQIQQLIGGEEWGEAMAALLKGLRAGEPGQGIADAVAAIGAVLAHHMPHSGRDPNELPDRMIQL</sequence>
<dbReference type="AlphaFoldDB" id="A0A7Z2NY77"/>
<reference evidence="2 3" key="1">
    <citation type="submission" date="2020-01" db="EMBL/GenBank/DDBJ databases">
        <title>Sphingomonas sp. C33 whole genome sequece.</title>
        <authorList>
            <person name="Park C."/>
        </authorList>
    </citation>
    <scope>NUCLEOTIDE SEQUENCE [LARGE SCALE GENOMIC DNA]</scope>
    <source>
        <strain evidence="2 3">C33</strain>
    </source>
</reference>
<keyword evidence="1" id="KW-1133">Transmembrane helix</keyword>
<proteinExistence type="predicted"/>
<feature type="transmembrane region" description="Helical" evidence="1">
    <location>
        <begin position="43"/>
        <end position="69"/>
    </location>
</feature>
<keyword evidence="1" id="KW-0472">Membrane</keyword>
<keyword evidence="3" id="KW-1185">Reference proteome</keyword>
<dbReference type="Gene3D" id="3.10.310.50">
    <property type="match status" value="1"/>
</dbReference>
<protein>
    <recommendedName>
        <fullName evidence="4">TPM domain-containing protein</fullName>
    </recommendedName>
</protein>
<evidence type="ECO:0008006" key="4">
    <source>
        <dbReference type="Google" id="ProtNLM"/>
    </source>
</evidence>
<dbReference type="PANTHER" id="PTHR30373">
    <property type="entry name" value="UPF0603 PROTEIN YGCG"/>
    <property type="match status" value="1"/>
</dbReference>
<dbReference type="Proteomes" id="UP000464468">
    <property type="component" value="Chromosome"/>
</dbReference>
<organism evidence="2 3">
    <name type="scientific">Sphingomonas changnyeongensis</name>
    <dbReference type="NCBI Taxonomy" id="2698679"/>
    <lineage>
        <taxon>Bacteria</taxon>
        <taxon>Pseudomonadati</taxon>
        <taxon>Pseudomonadota</taxon>
        <taxon>Alphaproteobacteria</taxon>
        <taxon>Sphingomonadales</taxon>
        <taxon>Sphingomonadaceae</taxon>
        <taxon>Sphingomonas</taxon>
    </lineage>
</organism>
<evidence type="ECO:0000313" key="2">
    <source>
        <dbReference type="EMBL" id="QHL91998.1"/>
    </source>
</evidence>
<evidence type="ECO:0000256" key="1">
    <source>
        <dbReference type="SAM" id="Phobius"/>
    </source>
</evidence>
<evidence type="ECO:0000313" key="3">
    <source>
        <dbReference type="Proteomes" id="UP000464468"/>
    </source>
</evidence>
<gene>
    <name evidence="2" type="ORF">GVO57_13945</name>
</gene>
<dbReference type="PANTHER" id="PTHR30373:SF8">
    <property type="entry name" value="BLL7265 PROTEIN"/>
    <property type="match status" value="1"/>
</dbReference>
<keyword evidence="1" id="KW-0812">Transmembrane</keyword>
<accession>A0A7Z2NY77</accession>
<dbReference type="KEGG" id="schy:GVO57_13945"/>
<feature type="transmembrane region" description="Helical" evidence="1">
    <location>
        <begin position="81"/>
        <end position="101"/>
    </location>
</feature>
<dbReference type="EMBL" id="CP047895">
    <property type="protein sequence ID" value="QHL91998.1"/>
    <property type="molecule type" value="Genomic_DNA"/>
</dbReference>